<keyword evidence="10 11" id="KW-0874">Quinone</keyword>
<comment type="catalytic activity">
    <reaction evidence="10 11">
        <text>a quinone + NADH + 5 H(+)(in) = a quinol + NAD(+) + 4 H(+)(out)</text>
        <dbReference type="Rhea" id="RHEA:57888"/>
        <dbReference type="ChEBI" id="CHEBI:15378"/>
        <dbReference type="ChEBI" id="CHEBI:24646"/>
        <dbReference type="ChEBI" id="CHEBI:57540"/>
        <dbReference type="ChEBI" id="CHEBI:57945"/>
        <dbReference type="ChEBI" id="CHEBI:132124"/>
    </reaction>
</comment>
<keyword evidence="4 10" id="KW-0812">Transmembrane</keyword>
<dbReference type="Pfam" id="PF00507">
    <property type="entry name" value="Oxidored_q4"/>
    <property type="match status" value="1"/>
</dbReference>
<feature type="transmembrane region" description="Helical" evidence="10">
    <location>
        <begin position="87"/>
        <end position="108"/>
    </location>
</feature>
<dbReference type="Gene3D" id="1.20.58.1610">
    <property type="entry name" value="NADH:ubiquinone/plastoquinone oxidoreductase, chain 3"/>
    <property type="match status" value="1"/>
</dbReference>
<keyword evidence="5 10" id="KW-1278">Translocase</keyword>
<dbReference type="EC" id="7.1.1.-" evidence="10"/>
<evidence type="ECO:0000256" key="10">
    <source>
        <dbReference type="HAMAP-Rule" id="MF_01394"/>
    </source>
</evidence>
<evidence type="ECO:0000313" key="13">
    <source>
        <dbReference type="EMBL" id="TYB32375.1"/>
    </source>
</evidence>
<dbReference type="FunFam" id="1.20.58.1610:FF:000004">
    <property type="entry name" value="NADH-quinone oxidoreductase subunit A"/>
    <property type="match status" value="1"/>
</dbReference>
<evidence type="ECO:0000313" key="15">
    <source>
        <dbReference type="Proteomes" id="UP000323337"/>
    </source>
</evidence>
<evidence type="ECO:0000256" key="3">
    <source>
        <dbReference type="ARBA" id="ARBA00022448"/>
    </source>
</evidence>
<keyword evidence="9 10" id="KW-0472">Membrane</keyword>
<evidence type="ECO:0000256" key="5">
    <source>
        <dbReference type="ARBA" id="ARBA00022967"/>
    </source>
</evidence>
<evidence type="ECO:0000256" key="9">
    <source>
        <dbReference type="ARBA" id="ARBA00023136"/>
    </source>
</evidence>
<reference evidence="12 14" key="1">
    <citation type="journal article" date="2018" name="Nat. Biotechnol.">
        <title>A standardized bacterial taxonomy based on genome phylogeny substantially revises the tree of life.</title>
        <authorList>
            <person name="Parks D.H."/>
            <person name="Chuvochina M."/>
            <person name="Waite D.W."/>
            <person name="Rinke C."/>
            <person name="Skarshewski A."/>
            <person name="Chaumeil P.A."/>
            <person name="Hugenholtz P."/>
        </authorList>
    </citation>
    <scope>NUCLEOTIDE SEQUENCE [LARGE SCALE GENOMIC DNA]</scope>
    <source>
        <strain evidence="12">UBA8672</strain>
    </source>
</reference>
<dbReference type="HAMAP" id="MF_01394">
    <property type="entry name" value="NDH1_NuoA"/>
    <property type="match status" value="1"/>
</dbReference>
<name>A0A3D5Q9C0_FLESI</name>
<dbReference type="InterPro" id="IPR000440">
    <property type="entry name" value="NADH_UbQ/plastoQ_OxRdtase_su3"/>
</dbReference>
<dbReference type="RefSeq" id="WP_369693786.1">
    <property type="nucleotide sequence ID" value="NZ_VSIV01000375.1"/>
</dbReference>
<protein>
    <recommendedName>
        <fullName evidence="10">NADH-quinone oxidoreductase subunit A</fullName>
        <ecNumber evidence="10">7.1.1.-</ecNumber>
    </recommendedName>
    <alternativeName>
        <fullName evidence="10">NADH dehydrogenase I subunit A</fullName>
    </alternativeName>
    <alternativeName>
        <fullName evidence="10">NDH-1 subunit A</fullName>
    </alternativeName>
    <alternativeName>
        <fullName evidence="10">NUO1</fullName>
    </alternativeName>
</protein>
<comment type="subcellular location">
    <subcellularLocation>
        <location evidence="10 11">Cell membrane</location>
        <topology evidence="10 11">Multi-pass membrane protein</topology>
    </subcellularLocation>
    <subcellularLocation>
        <location evidence="1">Membrane</location>
        <topology evidence="1">Multi-pass membrane protein</topology>
    </subcellularLocation>
</comment>
<evidence type="ECO:0000256" key="8">
    <source>
        <dbReference type="ARBA" id="ARBA00023075"/>
    </source>
</evidence>
<evidence type="ECO:0000256" key="4">
    <source>
        <dbReference type="ARBA" id="ARBA00022692"/>
    </source>
</evidence>
<evidence type="ECO:0000256" key="11">
    <source>
        <dbReference type="RuleBase" id="RU003639"/>
    </source>
</evidence>
<dbReference type="Proteomes" id="UP000323337">
    <property type="component" value="Unassembled WGS sequence"/>
</dbReference>
<evidence type="ECO:0000313" key="12">
    <source>
        <dbReference type="EMBL" id="HCW92260.1"/>
    </source>
</evidence>
<accession>A0A3D5Q9C0</accession>
<dbReference type="InterPro" id="IPR038430">
    <property type="entry name" value="NDAH_ubi_oxred_su3_sf"/>
</dbReference>
<evidence type="ECO:0000256" key="2">
    <source>
        <dbReference type="ARBA" id="ARBA00008472"/>
    </source>
</evidence>
<dbReference type="GO" id="GO:0050136">
    <property type="term" value="F:NADH dehydrogenase (quinone) (non-electrogenic) activity"/>
    <property type="evidence" value="ECO:0007669"/>
    <property type="project" value="UniProtKB-UniRule"/>
</dbReference>
<comment type="subunit">
    <text evidence="10">NDH-1 is composed of 14 different subunits. Subunits NuoA, H, J, K, L, M, N constitute the membrane sector of the complex.</text>
</comment>
<dbReference type="AlphaFoldDB" id="A0A3D5Q9C0"/>
<comment type="similarity">
    <text evidence="2 10 11">Belongs to the complex I subunit 3 family.</text>
</comment>
<keyword evidence="6 10" id="KW-1133">Transmembrane helix</keyword>
<keyword evidence="3 10" id="KW-0813">Transport</keyword>
<dbReference type="GO" id="GO:0048038">
    <property type="term" value="F:quinone binding"/>
    <property type="evidence" value="ECO:0007669"/>
    <property type="project" value="UniProtKB-KW"/>
</dbReference>
<keyword evidence="10" id="KW-1003">Cell membrane</keyword>
<reference evidence="13 15" key="2">
    <citation type="submission" date="2019-08" db="EMBL/GenBank/DDBJ databases">
        <title>Genomic characterization of a novel candidate phylum (ARYD3) from a high temperature, high salinity tertiary oil reservoir in north central Oklahoma, USA.</title>
        <authorList>
            <person name="Youssef N.H."/>
            <person name="Yadav A."/>
            <person name="Elshahed M.S."/>
        </authorList>
    </citation>
    <scope>NUCLEOTIDE SEQUENCE [LARGE SCALE GENOMIC DNA]</scope>
    <source>
        <strain evidence="13">ARYD1</strain>
    </source>
</reference>
<dbReference type="GO" id="GO:0005886">
    <property type="term" value="C:plasma membrane"/>
    <property type="evidence" value="ECO:0007669"/>
    <property type="project" value="UniProtKB-SubCell"/>
</dbReference>
<proteinExistence type="inferred from homology"/>
<evidence type="ECO:0000256" key="1">
    <source>
        <dbReference type="ARBA" id="ARBA00004141"/>
    </source>
</evidence>
<sequence length="118" mass="13494">MMSPYLPIVIMLLAAALIGIISMVVGVLIRPSKPDESKLSVYECGMPEFSDARKRYNVRFYVIAMLFVIFDVEIVFLFPWAVAFDKVGLLGLTSVFVFLIILIVGYFYDWKKGVLEWE</sequence>
<evidence type="ECO:0000256" key="6">
    <source>
        <dbReference type="ARBA" id="ARBA00022989"/>
    </source>
</evidence>
<dbReference type="InterPro" id="IPR023043">
    <property type="entry name" value="NAD(P)H_OxRDtase_bac/plastid"/>
</dbReference>
<dbReference type="GO" id="GO:0008137">
    <property type="term" value="F:NADH dehydrogenase (ubiquinone) activity"/>
    <property type="evidence" value="ECO:0007669"/>
    <property type="project" value="InterPro"/>
</dbReference>
<dbReference type="PANTHER" id="PTHR11058:SF9">
    <property type="entry name" value="NADH-UBIQUINONE OXIDOREDUCTASE CHAIN 3"/>
    <property type="match status" value="1"/>
</dbReference>
<dbReference type="EMBL" id="DPPF01000022">
    <property type="protein sequence ID" value="HCW92260.1"/>
    <property type="molecule type" value="Genomic_DNA"/>
</dbReference>
<comment type="caution">
    <text evidence="12">The sequence shown here is derived from an EMBL/GenBank/DDBJ whole genome shotgun (WGS) entry which is preliminary data.</text>
</comment>
<gene>
    <name evidence="10" type="primary">nuoA</name>
    <name evidence="12" type="ORF">DHM44_01095</name>
    <name evidence="13" type="ORF">FXF49_11860</name>
</gene>
<keyword evidence="7 10" id="KW-0520">NAD</keyword>
<feature type="transmembrane region" description="Helical" evidence="10">
    <location>
        <begin position="60"/>
        <end position="81"/>
    </location>
</feature>
<dbReference type="PANTHER" id="PTHR11058">
    <property type="entry name" value="NADH-UBIQUINONE OXIDOREDUCTASE CHAIN 3"/>
    <property type="match status" value="1"/>
</dbReference>
<evidence type="ECO:0000313" key="14">
    <source>
        <dbReference type="Proteomes" id="UP000262325"/>
    </source>
</evidence>
<dbReference type="EMBL" id="VSIV01000375">
    <property type="protein sequence ID" value="TYB32375.1"/>
    <property type="molecule type" value="Genomic_DNA"/>
</dbReference>
<keyword evidence="8 10" id="KW-0830">Ubiquinone</keyword>
<evidence type="ECO:0000256" key="7">
    <source>
        <dbReference type="ARBA" id="ARBA00023027"/>
    </source>
</evidence>
<dbReference type="GO" id="GO:0030964">
    <property type="term" value="C:NADH dehydrogenase complex"/>
    <property type="evidence" value="ECO:0007669"/>
    <property type="project" value="TreeGrafter"/>
</dbReference>
<organism evidence="12 14">
    <name type="scientific">Flexistipes sinusarabici</name>
    <dbReference type="NCBI Taxonomy" id="2352"/>
    <lineage>
        <taxon>Bacteria</taxon>
        <taxon>Pseudomonadati</taxon>
        <taxon>Deferribacterota</taxon>
        <taxon>Deferribacteres</taxon>
        <taxon>Deferribacterales</taxon>
        <taxon>Flexistipitaceae</taxon>
        <taxon>Flexistipes</taxon>
    </lineage>
</organism>
<feature type="transmembrane region" description="Helical" evidence="10">
    <location>
        <begin position="6"/>
        <end position="29"/>
    </location>
</feature>
<comment type="function">
    <text evidence="10">NDH-1 shuttles electrons from NADH, via FMN and iron-sulfur (Fe-S) centers, to quinones in the respiratory chain. The immediate electron acceptor for the enzyme in this species is believed to be ubiquinone. Couples the redox reaction to proton translocation (for every two electrons transferred, four hydrogen ions are translocated across the cytoplasmic membrane), and thus conserves the redox energy in a proton gradient.</text>
</comment>
<dbReference type="Proteomes" id="UP000262325">
    <property type="component" value="Unassembled WGS sequence"/>
</dbReference>